<feature type="domain" description="ACT" evidence="2">
    <location>
        <begin position="201"/>
        <end position="278"/>
    </location>
</feature>
<dbReference type="SUPFAM" id="SSF55021">
    <property type="entry name" value="ACT-like"/>
    <property type="match status" value="1"/>
</dbReference>
<evidence type="ECO:0000256" key="1">
    <source>
        <dbReference type="ARBA" id="ARBA00022737"/>
    </source>
</evidence>
<proteinExistence type="predicted"/>
<dbReference type="STRING" id="554055.A0A2P6VS45"/>
<dbReference type="PANTHER" id="PTHR31096:SF60">
    <property type="entry name" value="ACT DOMAIN-CONTAINING PROTEIN ACR12"/>
    <property type="match status" value="1"/>
</dbReference>
<accession>A0A2P6VS45</accession>
<dbReference type="AlphaFoldDB" id="A0A2P6VS45"/>
<keyword evidence="1" id="KW-0677">Repeat</keyword>
<dbReference type="InterPro" id="IPR045865">
    <property type="entry name" value="ACT-like_dom_sf"/>
</dbReference>
<evidence type="ECO:0000313" key="3">
    <source>
        <dbReference type="EMBL" id="PSC76905.1"/>
    </source>
</evidence>
<keyword evidence="4" id="KW-1185">Reference proteome</keyword>
<reference evidence="3 4" key="1">
    <citation type="journal article" date="2018" name="Plant J.">
        <title>Genome sequences of Chlorella sorokiniana UTEX 1602 and Micractinium conductrix SAG 241.80: implications to maltose excretion by a green alga.</title>
        <authorList>
            <person name="Arriola M.B."/>
            <person name="Velmurugan N."/>
            <person name="Zhang Y."/>
            <person name="Plunkett M.H."/>
            <person name="Hondzo H."/>
            <person name="Barney B.M."/>
        </authorList>
    </citation>
    <scope>NUCLEOTIDE SEQUENCE [LARGE SCALE GENOMIC DNA]</scope>
    <source>
        <strain evidence="3 4">SAG 241.80</strain>
    </source>
</reference>
<dbReference type="OrthoDB" id="496180at2759"/>
<comment type="caution">
    <text evidence="3">The sequence shown here is derived from an EMBL/GenBank/DDBJ whole genome shotgun (WGS) entry which is preliminary data.</text>
</comment>
<dbReference type="InterPro" id="IPR040217">
    <property type="entry name" value="ACR1-12"/>
</dbReference>
<dbReference type="CDD" id="cd04873">
    <property type="entry name" value="ACT_UUR-ACR-like"/>
    <property type="match status" value="1"/>
</dbReference>
<name>A0A2P6VS45_9CHLO</name>
<gene>
    <name evidence="3" type="ORF">C2E20_0795</name>
</gene>
<evidence type="ECO:0000313" key="4">
    <source>
        <dbReference type="Proteomes" id="UP000239649"/>
    </source>
</evidence>
<organism evidence="3 4">
    <name type="scientific">Micractinium conductrix</name>
    <dbReference type="NCBI Taxonomy" id="554055"/>
    <lineage>
        <taxon>Eukaryota</taxon>
        <taxon>Viridiplantae</taxon>
        <taxon>Chlorophyta</taxon>
        <taxon>core chlorophytes</taxon>
        <taxon>Trebouxiophyceae</taxon>
        <taxon>Chlorellales</taxon>
        <taxon>Chlorellaceae</taxon>
        <taxon>Chlorella clade</taxon>
        <taxon>Micractinium</taxon>
    </lineage>
</organism>
<protein>
    <recommendedName>
        <fullName evidence="2">ACT domain-containing protein</fullName>
    </recommendedName>
</protein>
<dbReference type="InterPro" id="IPR002912">
    <property type="entry name" value="ACT_dom"/>
</dbReference>
<sequence>MQLAVCAGAAPCALARPAPAAGALTRVAARPAVRSAKQQCRRLTVLRAAAETSNGTSAAAVPEPVVKIDNEKDPFATIVSIQYGDRLGELLDTVNSLKALGLNIRRAKLKSASEHKFYVTDARTSEKVIKSAKLEEIRLTILNNLLQFHPESGEQLAWGTPAARAAVVTRDLDPTAPLGKRPRSIQTQIEVREHESGSHSVLLVNTVDRPGLLTDIVRVLKDISLNVVSAEVDTIGRNAVDRFNLTYHGEPLSEPMSQLAINALQYYLSQGEVEKEWSESY</sequence>
<evidence type="ECO:0000259" key="2">
    <source>
        <dbReference type="PROSITE" id="PS51671"/>
    </source>
</evidence>
<dbReference type="Proteomes" id="UP000239649">
    <property type="component" value="Unassembled WGS sequence"/>
</dbReference>
<dbReference type="EMBL" id="LHPF02000001">
    <property type="protein sequence ID" value="PSC76905.1"/>
    <property type="molecule type" value="Genomic_DNA"/>
</dbReference>
<dbReference type="PANTHER" id="PTHR31096">
    <property type="entry name" value="ACT DOMAIN-CONTAINING PROTEIN ACR4-RELATED"/>
    <property type="match status" value="1"/>
</dbReference>
<dbReference type="PROSITE" id="PS51671">
    <property type="entry name" value="ACT"/>
    <property type="match status" value="1"/>
</dbReference>